<dbReference type="PANTHER" id="PTHR21345">
    <property type="entry name" value="SPIRE"/>
    <property type="match status" value="1"/>
</dbReference>
<evidence type="ECO:0000256" key="3">
    <source>
        <dbReference type="ARBA" id="ARBA00004413"/>
    </source>
</evidence>
<evidence type="ECO:0000256" key="12">
    <source>
        <dbReference type="ARBA" id="ARBA00023212"/>
    </source>
</evidence>
<dbReference type="GO" id="GO:0005856">
    <property type="term" value="C:cytoskeleton"/>
    <property type="evidence" value="ECO:0007669"/>
    <property type="project" value="UniProtKB-SubCell"/>
</dbReference>
<keyword evidence="5" id="KW-0813">Transport</keyword>
<dbReference type="Pfam" id="PF16474">
    <property type="entry name" value="KIND"/>
    <property type="match status" value="1"/>
</dbReference>
<evidence type="ECO:0000256" key="2">
    <source>
        <dbReference type="ARBA" id="ARBA00004245"/>
    </source>
</evidence>
<keyword evidence="10" id="KW-0472">Membrane</keyword>
<keyword evidence="13" id="KW-0968">Cytoplasmic vesicle</keyword>
<dbReference type="GO" id="GO:0051295">
    <property type="term" value="P:establishment of meiotic spindle localization"/>
    <property type="evidence" value="ECO:0007669"/>
    <property type="project" value="TreeGrafter"/>
</dbReference>
<evidence type="ECO:0000259" key="14">
    <source>
        <dbReference type="PROSITE" id="PS51377"/>
    </source>
</evidence>
<dbReference type="InterPro" id="IPR011019">
    <property type="entry name" value="KIND_dom"/>
</dbReference>
<proteinExistence type="inferred from homology"/>
<dbReference type="Ensembl" id="ENSNMLT00000029564.1">
    <property type="protein sequence ID" value="ENSNMLP00000026450.1"/>
    <property type="gene ID" value="ENSNMLG00000016874.1"/>
</dbReference>
<evidence type="ECO:0000313" key="16">
    <source>
        <dbReference type="Proteomes" id="UP000694523"/>
    </source>
</evidence>
<dbReference type="GO" id="GO:0005938">
    <property type="term" value="C:cell cortex"/>
    <property type="evidence" value="ECO:0007669"/>
    <property type="project" value="TreeGrafter"/>
</dbReference>
<reference evidence="15" key="1">
    <citation type="submission" date="2025-08" db="UniProtKB">
        <authorList>
            <consortium name="Ensembl"/>
        </authorList>
    </citation>
    <scope>IDENTIFICATION</scope>
</reference>
<dbReference type="Proteomes" id="UP000694523">
    <property type="component" value="Unplaced"/>
</dbReference>
<name>A0A8C6WRF8_9GOBI</name>
<dbReference type="AlphaFoldDB" id="A0A8C6WRF8"/>
<dbReference type="Gene3D" id="1.10.510.10">
    <property type="entry name" value="Transferase(Phosphotransferase) domain 1"/>
    <property type="match status" value="1"/>
</dbReference>
<feature type="domain" description="KIND" evidence="14">
    <location>
        <begin position="18"/>
        <end position="95"/>
    </location>
</feature>
<evidence type="ECO:0000256" key="8">
    <source>
        <dbReference type="ARBA" id="ARBA00022737"/>
    </source>
</evidence>
<evidence type="ECO:0000256" key="9">
    <source>
        <dbReference type="ARBA" id="ARBA00022927"/>
    </source>
</evidence>
<accession>A0A8C6WRF8</accession>
<dbReference type="GO" id="GO:0008017">
    <property type="term" value="F:microtubule binding"/>
    <property type="evidence" value="ECO:0007669"/>
    <property type="project" value="TreeGrafter"/>
</dbReference>
<evidence type="ECO:0000313" key="15">
    <source>
        <dbReference type="Ensembl" id="ENSNMLP00000026450.1"/>
    </source>
</evidence>
<dbReference type="GO" id="GO:0048193">
    <property type="term" value="P:Golgi vesicle transport"/>
    <property type="evidence" value="ECO:0007669"/>
    <property type="project" value="TreeGrafter"/>
</dbReference>
<dbReference type="GO" id="GO:0051639">
    <property type="term" value="P:actin filament network formation"/>
    <property type="evidence" value="ECO:0007669"/>
    <property type="project" value="TreeGrafter"/>
</dbReference>
<evidence type="ECO:0000256" key="13">
    <source>
        <dbReference type="ARBA" id="ARBA00023329"/>
    </source>
</evidence>
<dbReference type="GO" id="GO:0045010">
    <property type="term" value="P:actin nucleation"/>
    <property type="evidence" value="ECO:0007669"/>
    <property type="project" value="InterPro"/>
</dbReference>
<sequence>WCHLGFSGGVAGGPAEELSLEEILKLYNQPINEEQAWAVCFQSCRTMAKGHRARPGDVRILRDGSIRVVHQICEGNTATPSHLAILTKIVLFLYN</sequence>
<keyword evidence="6" id="KW-1003">Cell membrane</keyword>
<comment type="similarity">
    <text evidence="4">Belongs to the spire family.</text>
</comment>
<protein>
    <recommendedName>
        <fullName evidence="14">KIND domain-containing protein</fullName>
    </recommendedName>
</protein>
<evidence type="ECO:0000256" key="7">
    <source>
        <dbReference type="ARBA" id="ARBA00022490"/>
    </source>
</evidence>
<dbReference type="GO" id="GO:0005886">
    <property type="term" value="C:plasma membrane"/>
    <property type="evidence" value="ECO:0007669"/>
    <property type="project" value="UniProtKB-SubCell"/>
</dbReference>
<dbReference type="GO" id="GO:0030041">
    <property type="term" value="P:actin filament polymerization"/>
    <property type="evidence" value="ECO:0007669"/>
    <property type="project" value="TreeGrafter"/>
</dbReference>
<keyword evidence="9" id="KW-0653">Protein transport</keyword>
<evidence type="ECO:0000256" key="1">
    <source>
        <dbReference type="ARBA" id="ARBA00004180"/>
    </source>
</evidence>
<dbReference type="GO" id="GO:0040038">
    <property type="term" value="P:polar body extrusion after meiotic divisions"/>
    <property type="evidence" value="ECO:0007669"/>
    <property type="project" value="TreeGrafter"/>
</dbReference>
<keyword evidence="16" id="KW-1185">Reference proteome</keyword>
<evidence type="ECO:0000256" key="5">
    <source>
        <dbReference type="ARBA" id="ARBA00022448"/>
    </source>
</evidence>
<dbReference type="InterPro" id="IPR029901">
    <property type="entry name" value="Spire"/>
</dbReference>
<keyword evidence="12" id="KW-0206">Cytoskeleton</keyword>
<evidence type="ECO:0000256" key="6">
    <source>
        <dbReference type="ARBA" id="ARBA00022475"/>
    </source>
</evidence>
<organism evidence="15 16">
    <name type="scientific">Neogobius melanostomus</name>
    <name type="common">round goby</name>
    <dbReference type="NCBI Taxonomy" id="47308"/>
    <lineage>
        <taxon>Eukaryota</taxon>
        <taxon>Metazoa</taxon>
        <taxon>Chordata</taxon>
        <taxon>Craniata</taxon>
        <taxon>Vertebrata</taxon>
        <taxon>Euteleostomi</taxon>
        <taxon>Actinopterygii</taxon>
        <taxon>Neopterygii</taxon>
        <taxon>Teleostei</taxon>
        <taxon>Neoteleostei</taxon>
        <taxon>Acanthomorphata</taxon>
        <taxon>Gobiaria</taxon>
        <taxon>Gobiiformes</taxon>
        <taxon>Gobioidei</taxon>
        <taxon>Gobiidae</taxon>
        <taxon>Benthophilinae</taxon>
        <taxon>Neogobiini</taxon>
        <taxon>Neogobius</taxon>
    </lineage>
</organism>
<keyword evidence="8" id="KW-0677">Repeat</keyword>
<keyword evidence="7" id="KW-0963">Cytoplasm</keyword>
<comment type="subcellular location">
    <subcellularLocation>
        <location evidence="3">Cell membrane</location>
        <topology evidence="3">Peripheral membrane protein</topology>
        <orientation evidence="3">Cytoplasmic side</orientation>
    </subcellularLocation>
    <subcellularLocation>
        <location evidence="2">Cytoplasm</location>
        <location evidence="2">Cytoskeleton</location>
    </subcellularLocation>
    <subcellularLocation>
        <location evidence="1">Cytoplasmic vesicle membrane</location>
        <topology evidence="1">Peripheral membrane protein</topology>
        <orientation evidence="1">Cytoplasmic side</orientation>
    </subcellularLocation>
</comment>
<evidence type="ECO:0000256" key="10">
    <source>
        <dbReference type="ARBA" id="ARBA00023136"/>
    </source>
</evidence>
<evidence type="ECO:0000256" key="11">
    <source>
        <dbReference type="ARBA" id="ARBA00023203"/>
    </source>
</evidence>
<dbReference type="PANTHER" id="PTHR21345:SF8">
    <property type="entry name" value="PROTEIN SPIRE HOMOLOG 1"/>
    <property type="match status" value="1"/>
</dbReference>
<reference evidence="15" key="2">
    <citation type="submission" date="2025-09" db="UniProtKB">
        <authorList>
            <consortium name="Ensembl"/>
        </authorList>
    </citation>
    <scope>IDENTIFICATION</scope>
</reference>
<dbReference type="GO" id="GO:0030659">
    <property type="term" value="C:cytoplasmic vesicle membrane"/>
    <property type="evidence" value="ECO:0007669"/>
    <property type="project" value="UniProtKB-SubCell"/>
</dbReference>
<dbReference type="PROSITE" id="PS51377">
    <property type="entry name" value="KIND"/>
    <property type="match status" value="1"/>
</dbReference>
<dbReference type="GO" id="GO:0003779">
    <property type="term" value="F:actin binding"/>
    <property type="evidence" value="ECO:0007669"/>
    <property type="project" value="UniProtKB-KW"/>
</dbReference>
<evidence type="ECO:0000256" key="4">
    <source>
        <dbReference type="ARBA" id="ARBA00010956"/>
    </source>
</evidence>
<keyword evidence="11" id="KW-0009">Actin-binding</keyword>
<dbReference type="GO" id="GO:0036089">
    <property type="term" value="P:cleavage furrow formation"/>
    <property type="evidence" value="ECO:0007669"/>
    <property type="project" value="TreeGrafter"/>
</dbReference>
<dbReference type="GO" id="GO:0015031">
    <property type="term" value="P:protein transport"/>
    <property type="evidence" value="ECO:0007669"/>
    <property type="project" value="UniProtKB-KW"/>
</dbReference>